<evidence type="ECO:0000313" key="1">
    <source>
        <dbReference type="EMBL" id="MDR6226155.1"/>
    </source>
</evidence>
<protein>
    <submittedName>
        <fullName evidence="1">Uncharacterized protein</fullName>
    </submittedName>
</protein>
<dbReference type="EMBL" id="JAVDQG010000004">
    <property type="protein sequence ID" value="MDR6226155.1"/>
    <property type="molecule type" value="Genomic_DNA"/>
</dbReference>
<gene>
    <name evidence="1" type="ORF">JOE21_002161</name>
</gene>
<proteinExistence type="predicted"/>
<organism evidence="1 2">
    <name type="scientific">Desmospora profundinema</name>
    <dbReference type="NCBI Taxonomy" id="1571184"/>
    <lineage>
        <taxon>Bacteria</taxon>
        <taxon>Bacillati</taxon>
        <taxon>Bacillota</taxon>
        <taxon>Bacilli</taxon>
        <taxon>Bacillales</taxon>
        <taxon>Thermoactinomycetaceae</taxon>
        <taxon>Desmospora</taxon>
    </lineage>
</organism>
<dbReference type="Proteomes" id="UP001185012">
    <property type="component" value="Unassembled WGS sequence"/>
</dbReference>
<evidence type="ECO:0000313" key="2">
    <source>
        <dbReference type="Proteomes" id="UP001185012"/>
    </source>
</evidence>
<keyword evidence="2" id="KW-1185">Reference proteome</keyword>
<comment type="caution">
    <text evidence="1">The sequence shown here is derived from an EMBL/GenBank/DDBJ whole genome shotgun (WGS) entry which is preliminary data.</text>
</comment>
<reference evidence="1 2" key="1">
    <citation type="submission" date="2023-07" db="EMBL/GenBank/DDBJ databases">
        <title>Genomic Encyclopedia of Type Strains, Phase IV (KMG-IV): sequencing the most valuable type-strain genomes for metagenomic binning, comparative biology and taxonomic classification.</title>
        <authorList>
            <person name="Goeker M."/>
        </authorList>
    </citation>
    <scope>NUCLEOTIDE SEQUENCE [LARGE SCALE GENOMIC DNA]</scope>
    <source>
        <strain evidence="1 2">DSM 45903</strain>
    </source>
</reference>
<name>A0ABU1IN00_9BACL</name>
<accession>A0ABU1IN00</accession>
<sequence>MGIAQAFGLEVADAHEVVVTRENSSEEEE</sequence>